<dbReference type="EMBL" id="JBBKAK010000001">
    <property type="protein sequence ID" value="MEJ8669215.1"/>
    <property type="molecule type" value="Genomic_DNA"/>
</dbReference>
<protein>
    <recommendedName>
        <fullName evidence="4">Serine peptidase</fullName>
    </recommendedName>
</protein>
<feature type="compositionally biased region" description="Low complexity" evidence="1">
    <location>
        <begin position="246"/>
        <end position="260"/>
    </location>
</feature>
<organism evidence="2 3">
    <name type="scientific">Streptomyces machairae</name>
    <dbReference type="NCBI Taxonomy" id="3134109"/>
    <lineage>
        <taxon>Bacteria</taxon>
        <taxon>Bacillati</taxon>
        <taxon>Actinomycetota</taxon>
        <taxon>Actinomycetes</taxon>
        <taxon>Kitasatosporales</taxon>
        <taxon>Streptomycetaceae</taxon>
        <taxon>Streptomyces</taxon>
    </lineage>
</organism>
<feature type="region of interest" description="Disordered" evidence="1">
    <location>
        <begin position="207"/>
        <end position="277"/>
    </location>
</feature>
<evidence type="ECO:0008006" key="4">
    <source>
        <dbReference type="Google" id="ProtNLM"/>
    </source>
</evidence>
<dbReference type="SUPFAM" id="SSF53474">
    <property type="entry name" value="alpha/beta-Hydrolases"/>
    <property type="match status" value="1"/>
</dbReference>
<gene>
    <name evidence="2" type="ORF">WKI71_14370</name>
</gene>
<dbReference type="InterPro" id="IPR029058">
    <property type="entry name" value="AB_hydrolase_fold"/>
</dbReference>
<evidence type="ECO:0000313" key="3">
    <source>
        <dbReference type="Proteomes" id="UP001376459"/>
    </source>
</evidence>
<dbReference type="Proteomes" id="UP001376459">
    <property type="component" value="Unassembled WGS sequence"/>
</dbReference>
<keyword evidence="3" id="KW-1185">Reference proteome</keyword>
<proteinExistence type="predicted"/>
<evidence type="ECO:0000256" key="1">
    <source>
        <dbReference type="SAM" id="MobiDB-lite"/>
    </source>
</evidence>
<comment type="caution">
    <text evidence="2">The sequence shown here is derived from an EMBL/GenBank/DDBJ whole genome shotgun (WGS) entry which is preliminary data.</text>
</comment>
<name>A0ABU8UJW1_9ACTN</name>
<reference evidence="2 3" key="1">
    <citation type="submission" date="2024-03" db="EMBL/GenBank/DDBJ databases">
        <title>Novel Streptomyces species of biotechnological and ecological value are a feature of Machair soil.</title>
        <authorList>
            <person name="Prole J.R."/>
            <person name="Goodfellow M."/>
            <person name="Allenby N."/>
            <person name="Ward A.C."/>
        </authorList>
    </citation>
    <scope>NUCLEOTIDE SEQUENCE [LARGE SCALE GENOMIC DNA]</scope>
    <source>
        <strain evidence="2 3">MS1.AVA.1</strain>
    </source>
</reference>
<accession>A0ABU8UJW1</accession>
<evidence type="ECO:0000313" key="2">
    <source>
        <dbReference type="EMBL" id="MEJ8669215.1"/>
    </source>
</evidence>
<sequence length="277" mass="30260">MKILGIHGIGNHRPGESPETAARNLSATWAKHLGADGADVHVVYYADLLREDGAQSGDEELEDLTPAQEELVLELVNAQPADPGPTAPGRVAQGLLTAFLRDRLAALAESRECPEWYMQWFMARLAKEVVAYQTPGSDREEVRRRLREAIDRHHPDVLVAHSLGSVIAYETLHGTGTPHVPLWVTIGSPLALPKVVFDRLDPAPWPAGAPGRTRWDAGPTSPTPAISSPFRPRACRGASAVSRAMTTWSSTRASGSTTRRSTFRRPPSPGCWRPRHE</sequence>